<keyword evidence="3" id="KW-1185">Reference proteome</keyword>
<sequence>MNHFFRPANVMHDSNRPARPPFRRPGPMLRLRIPGGSRNTGPDLSENVRRPLMVCEALNVNSVRLTGEDPTNNASNNLWYQIVNVELRNAEISHTEHLCQEQDVVQPSFSLLAFNSDTMGSYNSALIPDTEEFVSIVRESLSEQRATAADETLQSELQSLGSIKLSQVFALH</sequence>
<evidence type="ECO:0000256" key="1">
    <source>
        <dbReference type="SAM" id="MobiDB-lite"/>
    </source>
</evidence>
<evidence type="ECO:0000313" key="2">
    <source>
        <dbReference type="EMBL" id="MEQ2286251.1"/>
    </source>
</evidence>
<proteinExistence type="predicted"/>
<reference evidence="2 3" key="1">
    <citation type="submission" date="2021-06" db="EMBL/GenBank/DDBJ databases">
        <authorList>
            <person name="Palmer J.M."/>
        </authorList>
    </citation>
    <scope>NUCLEOTIDE SEQUENCE [LARGE SCALE GENOMIC DNA]</scope>
    <source>
        <strain evidence="2 3">AS_MEX2019</strain>
        <tissue evidence="2">Muscle</tissue>
    </source>
</reference>
<gene>
    <name evidence="2" type="ORF">AMECASPLE_000540</name>
</gene>
<evidence type="ECO:0000313" key="3">
    <source>
        <dbReference type="Proteomes" id="UP001469553"/>
    </source>
</evidence>
<dbReference type="Proteomes" id="UP001469553">
    <property type="component" value="Unassembled WGS sequence"/>
</dbReference>
<protein>
    <submittedName>
        <fullName evidence="2">Uncharacterized protein</fullName>
    </submittedName>
</protein>
<dbReference type="EMBL" id="JAHRIP010018826">
    <property type="protein sequence ID" value="MEQ2286251.1"/>
    <property type="molecule type" value="Genomic_DNA"/>
</dbReference>
<accession>A0ABV0XXT5</accession>
<organism evidence="2 3">
    <name type="scientific">Ameca splendens</name>
    <dbReference type="NCBI Taxonomy" id="208324"/>
    <lineage>
        <taxon>Eukaryota</taxon>
        <taxon>Metazoa</taxon>
        <taxon>Chordata</taxon>
        <taxon>Craniata</taxon>
        <taxon>Vertebrata</taxon>
        <taxon>Euteleostomi</taxon>
        <taxon>Actinopterygii</taxon>
        <taxon>Neopterygii</taxon>
        <taxon>Teleostei</taxon>
        <taxon>Neoteleostei</taxon>
        <taxon>Acanthomorphata</taxon>
        <taxon>Ovalentaria</taxon>
        <taxon>Atherinomorphae</taxon>
        <taxon>Cyprinodontiformes</taxon>
        <taxon>Goodeidae</taxon>
        <taxon>Ameca</taxon>
    </lineage>
</organism>
<comment type="caution">
    <text evidence="2">The sequence shown here is derived from an EMBL/GenBank/DDBJ whole genome shotgun (WGS) entry which is preliminary data.</text>
</comment>
<name>A0ABV0XXT5_9TELE</name>
<feature type="region of interest" description="Disordered" evidence="1">
    <location>
        <begin position="1"/>
        <end position="46"/>
    </location>
</feature>